<keyword evidence="2" id="KW-1185">Reference proteome</keyword>
<sequence>NCLIDNENDLSNLQEDLNNLHEWSKQWLMDFNEDKCVAMHYG</sequence>
<protein>
    <submittedName>
        <fullName evidence="1">Uncharacterized protein</fullName>
    </submittedName>
</protein>
<dbReference type="EMBL" id="CAJNOC010007416">
    <property type="protein sequence ID" value="CAF1098506.1"/>
    <property type="molecule type" value="Genomic_DNA"/>
</dbReference>
<evidence type="ECO:0000313" key="1">
    <source>
        <dbReference type="EMBL" id="CAF1098506.1"/>
    </source>
</evidence>
<accession>A0A814P0Z3</accession>
<gene>
    <name evidence="1" type="ORF">OXX778_LOCUS21028</name>
</gene>
<organism evidence="1 2">
    <name type="scientific">Brachionus calyciflorus</name>
    <dbReference type="NCBI Taxonomy" id="104777"/>
    <lineage>
        <taxon>Eukaryota</taxon>
        <taxon>Metazoa</taxon>
        <taxon>Spiralia</taxon>
        <taxon>Gnathifera</taxon>
        <taxon>Rotifera</taxon>
        <taxon>Eurotatoria</taxon>
        <taxon>Monogononta</taxon>
        <taxon>Pseudotrocha</taxon>
        <taxon>Ploima</taxon>
        <taxon>Brachionidae</taxon>
        <taxon>Brachionus</taxon>
    </lineage>
</organism>
<reference evidence="1" key="1">
    <citation type="submission" date="2021-02" db="EMBL/GenBank/DDBJ databases">
        <authorList>
            <person name="Nowell W R."/>
        </authorList>
    </citation>
    <scope>NUCLEOTIDE SEQUENCE</scope>
    <source>
        <strain evidence="1">Ploen Becks lab</strain>
    </source>
</reference>
<name>A0A814P0Z3_9BILA</name>
<feature type="non-terminal residue" evidence="1">
    <location>
        <position position="1"/>
    </location>
</feature>
<dbReference type="Proteomes" id="UP000663879">
    <property type="component" value="Unassembled WGS sequence"/>
</dbReference>
<dbReference type="AlphaFoldDB" id="A0A814P0Z3"/>
<evidence type="ECO:0000313" key="2">
    <source>
        <dbReference type="Proteomes" id="UP000663879"/>
    </source>
</evidence>
<proteinExistence type="predicted"/>
<comment type="caution">
    <text evidence="1">The sequence shown here is derived from an EMBL/GenBank/DDBJ whole genome shotgun (WGS) entry which is preliminary data.</text>
</comment>